<evidence type="ECO:0000256" key="2">
    <source>
        <dbReference type="ARBA" id="ARBA00022737"/>
    </source>
</evidence>
<dbReference type="InParanoid" id="A0A6P5KQ98"/>
<accession>A0A6P5KQ98</accession>
<dbReference type="SUPFAM" id="SSF47473">
    <property type="entry name" value="EF-hand"/>
    <property type="match status" value="1"/>
</dbReference>
<dbReference type="GO" id="GO:0005509">
    <property type="term" value="F:calcium ion binding"/>
    <property type="evidence" value="ECO:0007669"/>
    <property type="project" value="TreeGrafter"/>
</dbReference>
<dbReference type="GO" id="GO:0046914">
    <property type="term" value="F:transition metal ion binding"/>
    <property type="evidence" value="ECO:0007669"/>
    <property type="project" value="InterPro"/>
</dbReference>
<dbReference type="SMART" id="SM01394">
    <property type="entry name" value="S_100"/>
    <property type="match status" value="1"/>
</dbReference>
<organism evidence="5 6">
    <name type="scientific">Phascolarctos cinereus</name>
    <name type="common">Koala</name>
    <dbReference type="NCBI Taxonomy" id="38626"/>
    <lineage>
        <taxon>Eukaryota</taxon>
        <taxon>Metazoa</taxon>
        <taxon>Chordata</taxon>
        <taxon>Craniata</taxon>
        <taxon>Vertebrata</taxon>
        <taxon>Euteleostomi</taxon>
        <taxon>Mammalia</taxon>
        <taxon>Metatheria</taxon>
        <taxon>Diprotodontia</taxon>
        <taxon>Phascolarctidae</taxon>
        <taxon>Phascolarctos</taxon>
    </lineage>
</organism>
<dbReference type="InterPro" id="IPR013787">
    <property type="entry name" value="S100_Ca-bd_sub"/>
</dbReference>
<gene>
    <name evidence="6" type="primary">LOC110211836</name>
</gene>
<keyword evidence="2" id="KW-0677">Repeat</keyword>
<name>A0A6P5KQ98_PHACI</name>
<dbReference type="RefSeq" id="XP_020847074.1">
    <property type="nucleotide sequence ID" value="XM_020991415.1"/>
</dbReference>
<evidence type="ECO:0000313" key="6">
    <source>
        <dbReference type="RefSeq" id="XP_020847074.1"/>
    </source>
</evidence>
<dbReference type="GO" id="GO:0048306">
    <property type="term" value="F:calcium-dependent protein binding"/>
    <property type="evidence" value="ECO:0007669"/>
    <property type="project" value="TreeGrafter"/>
</dbReference>
<dbReference type="PANTHER" id="PTHR11639">
    <property type="entry name" value="S100 CALCIUM-BINDING PROTEIN"/>
    <property type="match status" value="1"/>
</dbReference>
<dbReference type="Gene3D" id="1.10.238.10">
    <property type="entry name" value="EF-hand"/>
    <property type="match status" value="1"/>
</dbReference>
<feature type="domain" description="S100/CaBP-9k-type calcium binding subdomain" evidence="4">
    <location>
        <begin position="6"/>
        <end position="48"/>
    </location>
</feature>
<evidence type="ECO:0000256" key="1">
    <source>
        <dbReference type="ARBA" id="ARBA00022723"/>
    </source>
</evidence>
<reference evidence="6" key="1">
    <citation type="submission" date="2025-08" db="UniProtKB">
        <authorList>
            <consortium name="RefSeq"/>
        </authorList>
    </citation>
    <scope>IDENTIFICATION</scope>
    <source>
        <tissue evidence="6">Spleen</tissue>
    </source>
</reference>
<evidence type="ECO:0000259" key="4">
    <source>
        <dbReference type="SMART" id="SM01394"/>
    </source>
</evidence>
<evidence type="ECO:0000313" key="5">
    <source>
        <dbReference type="Proteomes" id="UP000515140"/>
    </source>
</evidence>
<keyword evidence="1" id="KW-0479">Metal-binding</keyword>
<dbReference type="CDD" id="cd00213">
    <property type="entry name" value="S-100"/>
    <property type="match status" value="1"/>
</dbReference>
<dbReference type="AlphaFoldDB" id="A0A6P5KQ98"/>
<dbReference type="KEGG" id="pcw:110211836"/>
<dbReference type="Proteomes" id="UP000515140">
    <property type="component" value="Unplaced"/>
</dbReference>
<dbReference type="InterPro" id="IPR034325">
    <property type="entry name" value="S-100_dom"/>
</dbReference>
<keyword evidence="3" id="KW-0106">Calcium</keyword>
<dbReference type="GO" id="GO:0070062">
    <property type="term" value="C:extracellular exosome"/>
    <property type="evidence" value="ECO:0007669"/>
    <property type="project" value="TreeGrafter"/>
</dbReference>
<evidence type="ECO:0000256" key="3">
    <source>
        <dbReference type="ARBA" id="ARBA00022837"/>
    </source>
</evidence>
<sequence>MVATKLEEAVNGVMNTFHQYSRKTKDWDELSLQELTNLYKNEYPIFLSTCGSDNPDGFIKELFDKYKGQNGQVSFNNYVKILGKTANIYHKQSHNDMTCDDRR</sequence>
<protein>
    <submittedName>
        <fullName evidence="6">Protein S100-A15A-like</fullName>
    </submittedName>
</protein>
<dbReference type="InterPro" id="IPR011992">
    <property type="entry name" value="EF-hand-dom_pair"/>
</dbReference>
<dbReference type="GO" id="GO:0043542">
    <property type="term" value="P:endothelial cell migration"/>
    <property type="evidence" value="ECO:0007669"/>
    <property type="project" value="TreeGrafter"/>
</dbReference>
<dbReference type="GO" id="GO:0005737">
    <property type="term" value="C:cytoplasm"/>
    <property type="evidence" value="ECO:0007669"/>
    <property type="project" value="TreeGrafter"/>
</dbReference>
<dbReference type="GeneID" id="110211836"/>
<keyword evidence="5" id="KW-1185">Reference proteome</keyword>
<proteinExistence type="predicted"/>
<dbReference type="PANTHER" id="PTHR11639:SF77">
    <property type="entry name" value="PROTEIN S100-A12"/>
    <property type="match status" value="1"/>
</dbReference>
<dbReference type="Pfam" id="PF01023">
    <property type="entry name" value="S_100"/>
    <property type="match status" value="1"/>
</dbReference>